<evidence type="ECO:0008006" key="5">
    <source>
        <dbReference type="Google" id="ProtNLM"/>
    </source>
</evidence>
<organism evidence="3 4">
    <name type="scientific">Pangasianodon hypophthalmus</name>
    <name type="common">Striped catfish</name>
    <name type="synonym">Helicophagus hypophthalmus</name>
    <dbReference type="NCBI Taxonomy" id="310915"/>
    <lineage>
        <taxon>Eukaryota</taxon>
        <taxon>Metazoa</taxon>
        <taxon>Chordata</taxon>
        <taxon>Craniata</taxon>
        <taxon>Vertebrata</taxon>
        <taxon>Euteleostomi</taxon>
        <taxon>Actinopterygii</taxon>
        <taxon>Neopterygii</taxon>
        <taxon>Teleostei</taxon>
        <taxon>Ostariophysi</taxon>
        <taxon>Siluriformes</taxon>
        <taxon>Pangasiidae</taxon>
        <taxon>Pangasianodon</taxon>
    </lineage>
</organism>
<dbReference type="NCBIfam" id="TIGR01571">
    <property type="entry name" value="A_thal_Cys_rich"/>
    <property type="match status" value="1"/>
</dbReference>
<dbReference type="AlphaFoldDB" id="A0A5N5PJX4"/>
<name>A0A5N5PJX4_PANHP</name>
<evidence type="ECO:0000313" key="4">
    <source>
        <dbReference type="Proteomes" id="UP000327468"/>
    </source>
</evidence>
<gene>
    <name evidence="3" type="ORF">PHYPO_G00192220</name>
</gene>
<dbReference type="Proteomes" id="UP000327468">
    <property type="component" value="Chromosome 4"/>
</dbReference>
<comment type="similarity">
    <text evidence="1">Belongs to the cornifelin family.</text>
</comment>
<protein>
    <recommendedName>
        <fullName evidence="5">Plac8 onzin related protein 6</fullName>
    </recommendedName>
</protein>
<evidence type="ECO:0000256" key="1">
    <source>
        <dbReference type="ARBA" id="ARBA00009024"/>
    </source>
</evidence>
<evidence type="ECO:0000256" key="2">
    <source>
        <dbReference type="SAM" id="MobiDB-lite"/>
    </source>
</evidence>
<dbReference type="InterPro" id="IPR006461">
    <property type="entry name" value="PLAC_motif_containing"/>
</dbReference>
<reference evidence="3 4" key="1">
    <citation type="submission" date="2019-06" db="EMBL/GenBank/DDBJ databases">
        <title>A chromosome-scale genome assembly of the striped catfish, Pangasianodon hypophthalmus.</title>
        <authorList>
            <person name="Wen M."/>
            <person name="Zahm M."/>
            <person name="Roques C."/>
            <person name="Cabau C."/>
            <person name="Klopp C."/>
            <person name="Donnadieu C."/>
            <person name="Jouanno E."/>
            <person name="Avarre J.-C."/>
            <person name="Campet M."/>
            <person name="Ha T.T.T."/>
            <person name="Dugue R."/>
            <person name="Lampietro C."/>
            <person name="Louis A."/>
            <person name="Herpin A."/>
            <person name="Echchiki A."/>
            <person name="Berthelot C."/>
            <person name="Parey E."/>
            <person name="Roest-Crollius H."/>
            <person name="Braasch I."/>
            <person name="Postlethwait J."/>
            <person name="Bobe J."/>
            <person name="Montfort J."/>
            <person name="Bouchez O."/>
            <person name="Begum T."/>
            <person name="Schartl M."/>
            <person name="Guiguen Y."/>
        </authorList>
    </citation>
    <scope>NUCLEOTIDE SEQUENCE [LARGE SCALE GENOMIC DNA]</scope>
    <source>
        <strain evidence="3 4">Indonesia</strain>
        <tissue evidence="3">Blood</tissue>
    </source>
</reference>
<comment type="caution">
    <text evidence="3">The sequence shown here is derived from an EMBL/GenBank/DDBJ whole genome shotgun (WGS) entry which is preliminary data.</text>
</comment>
<sequence length="236" mass="25985">MYKTVYVASSQKCHVVYQHVLLPLLSYHAHTTACGFTSHIHLEQGCVAIMASTTITVQPGAMIPAHAKLNTWSSGLCDCCEDMSICCFGFWCPWCLMCTTSQEFGECLCLPLLDLCFGALIPPAAYAVRSAMRERYRIQGTMCDDCCVVTCCGVCSWCQMARELKFRRQPQVFVNPPVNVTYQAPASTSYQPVGNPSYQPPPINPAYQSLQPQNPPVYAQPHKSPDPQGAGLYPAV</sequence>
<dbReference type="EMBL" id="VFJC01000005">
    <property type="protein sequence ID" value="KAB5579187.1"/>
    <property type="molecule type" value="Genomic_DNA"/>
</dbReference>
<keyword evidence="4" id="KW-1185">Reference proteome</keyword>
<dbReference type="PANTHER" id="PTHR15907">
    <property type="entry name" value="DUF614 FAMILY PROTEIN-RELATED"/>
    <property type="match status" value="1"/>
</dbReference>
<feature type="region of interest" description="Disordered" evidence="2">
    <location>
        <begin position="191"/>
        <end position="236"/>
    </location>
</feature>
<evidence type="ECO:0000313" key="3">
    <source>
        <dbReference type="EMBL" id="KAB5579187.1"/>
    </source>
</evidence>
<accession>A0A5N5PJX4</accession>
<proteinExistence type="inferred from homology"/>
<dbReference type="Pfam" id="PF04749">
    <property type="entry name" value="PLAC8"/>
    <property type="match status" value="1"/>
</dbReference>